<dbReference type="PANTHER" id="PTHR21712">
    <property type="entry name" value="PRE-RRNA-PROCESSING PROTEIN FHL1"/>
    <property type="match status" value="1"/>
</dbReference>
<feature type="region of interest" description="Disordered" evidence="4">
    <location>
        <begin position="308"/>
        <end position="353"/>
    </location>
</feature>
<dbReference type="GO" id="GO:0005634">
    <property type="term" value="C:nucleus"/>
    <property type="evidence" value="ECO:0007669"/>
    <property type="project" value="UniProtKB-SubCell"/>
</dbReference>
<feature type="region of interest" description="Disordered" evidence="4">
    <location>
        <begin position="701"/>
        <end position="802"/>
    </location>
</feature>
<dbReference type="GeneID" id="30991461"/>
<feature type="compositionally biased region" description="Polar residues" evidence="4">
    <location>
        <begin position="542"/>
        <end position="551"/>
    </location>
</feature>
<dbReference type="InterPro" id="IPR045178">
    <property type="entry name" value="Fhl1/FHA1"/>
</dbReference>
<name>A0A1E4S7Z4_CYBJN</name>
<dbReference type="Pfam" id="PF00250">
    <property type="entry name" value="Forkhead"/>
    <property type="match status" value="1"/>
</dbReference>
<dbReference type="OrthoDB" id="5954824at2759"/>
<feature type="compositionally biased region" description="Polar residues" evidence="4">
    <location>
        <begin position="709"/>
        <end position="718"/>
    </location>
</feature>
<dbReference type="InterPro" id="IPR030456">
    <property type="entry name" value="TF_fork_head_CS_2"/>
</dbReference>
<dbReference type="SMART" id="SM00240">
    <property type="entry name" value="FHA"/>
    <property type="match status" value="1"/>
</dbReference>
<comment type="subcellular location">
    <subcellularLocation>
        <location evidence="3">Nucleus</location>
    </subcellularLocation>
</comment>
<feature type="compositionally biased region" description="Low complexity" evidence="4">
    <location>
        <begin position="552"/>
        <end position="574"/>
    </location>
</feature>
<evidence type="ECO:0000256" key="4">
    <source>
        <dbReference type="SAM" id="MobiDB-lite"/>
    </source>
</evidence>
<dbReference type="RefSeq" id="XP_020072655.1">
    <property type="nucleotide sequence ID" value="XM_020217065.1"/>
</dbReference>
<feature type="region of interest" description="Disordered" evidence="4">
    <location>
        <begin position="471"/>
        <end position="503"/>
    </location>
</feature>
<dbReference type="STRING" id="983966.A0A1E4S7Z4"/>
<dbReference type="Gene3D" id="1.10.10.10">
    <property type="entry name" value="Winged helix-like DNA-binding domain superfamily/Winged helix DNA-binding domain"/>
    <property type="match status" value="1"/>
</dbReference>
<sequence length="955" mass="102957">MASTHSAAMETVSSLKSTPDIEVNSLQLTQSEPKKSPSVSTVLSVEAALVPTKEEKHHLPSVKLETAADETIQQILTQQVSPEKNKVVPSNVPSSMSTGVFTHSNTEAIATVPASGMANQPDSRKDSASSTNTKVSAYARLEFENFIFYVQTLQVVLGRKSENDQSHSVDVHLANSKAISRKHAKIFYNFGTERFELSIQGKNGAFVDDSFVERGATVPLTNKSKIQIGQIVFRFVLPGATPLEKTESPSKPINPSDAISLKSTLYTNQGNNDAYDQNGDASPLTSKDFEPVTSAKAAAVVASNAPSTTEVSASSSHATVTQAQPTVKQNTTESDNTMKKKEKKPSKPPKAPKKVYTLEEIPEEYRTKPNYSYSNLIATCLRTHGTPKGMSLAEIYRSIRDIFPYYKYCPDGWQSSVRHNLSLNKAFRKVSKEGKGWLWGLDEEYCAEKERAKKKQAAAAEAKAKAAALKFEQQQQQQQQKLQQRKSQTAQNSQHPSHQNVVQLSNTQGQQLPHYQLQNFQQNSITTPAKSEPLKNVSVNQPITSTPLQQGPQTSPLLQRQLPQQISQQGSPQLKTPSIQAQLAANRGIPSQTVQRPTVQTQTQQKSNMLGADTKKALTHLQQQLVLLSRDLKTLVDKPTISAILTQAIAMTIAQVTQAAKAKGLMTDPLATLIETNPQQLTKILTVALNAATFKVTNGRVKAPIGNAPGSSTQSRASTPAAAVPAPIKAQAMPTKLRSNPSPSPVHVKTEAQQSISMPSSANQSPPTQLQPTQPSKSVSVPPAVQTPRNVPSDNGSSTAAPVTQHPQLIRGISSGATQQSAASYAQQGLTTPASQPPVAGATVVPLETNPATGAPPSIQPSNSVMPQSVPQQSTIKKDVTLDDIHDPEFDKVLESLSKEATPGLDEVASKDVIDDDELNRLLATDFTGSSSVKRKIDEVDSAVSNDNIKLVKTE</sequence>
<feature type="compositionally biased region" description="Polar residues" evidence="4">
    <location>
        <begin position="269"/>
        <end position="285"/>
    </location>
</feature>
<dbReference type="AlphaFoldDB" id="A0A1E4S7Z4"/>
<feature type="compositionally biased region" description="Basic residues" evidence="4">
    <location>
        <begin position="340"/>
        <end position="353"/>
    </location>
</feature>
<evidence type="ECO:0000256" key="3">
    <source>
        <dbReference type="PROSITE-ProRule" id="PRU00089"/>
    </source>
</evidence>
<dbReference type="InterPro" id="IPR036390">
    <property type="entry name" value="WH_DNA-bd_sf"/>
</dbReference>
<dbReference type="InterPro" id="IPR001766">
    <property type="entry name" value="Fork_head_dom"/>
</dbReference>
<dbReference type="PROSITE" id="PS50006">
    <property type="entry name" value="FHA_DOMAIN"/>
    <property type="match status" value="1"/>
</dbReference>
<gene>
    <name evidence="7" type="ORF">CYBJADRAFT_183222</name>
</gene>
<dbReference type="SMART" id="SM00339">
    <property type="entry name" value="FH"/>
    <property type="match status" value="1"/>
</dbReference>
<dbReference type="InterPro" id="IPR000253">
    <property type="entry name" value="FHA_dom"/>
</dbReference>
<dbReference type="PRINTS" id="PR00053">
    <property type="entry name" value="FORKHEAD"/>
</dbReference>
<feature type="domain" description="Fork-head" evidence="6">
    <location>
        <begin position="368"/>
        <end position="455"/>
    </location>
</feature>
<dbReference type="Proteomes" id="UP000094389">
    <property type="component" value="Unassembled WGS sequence"/>
</dbReference>
<reference evidence="7 8" key="1">
    <citation type="journal article" date="2016" name="Proc. Natl. Acad. Sci. U.S.A.">
        <title>Comparative genomics of biotechnologically important yeasts.</title>
        <authorList>
            <person name="Riley R."/>
            <person name="Haridas S."/>
            <person name="Wolfe K.H."/>
            <person name="Lopes M.R."/>
            <person name="Hittinger C.T."/>
            <person name="Goeker M."/>
            <person name="Salamov A.A."/>
            <person name="Wisecaver J.H."/>
            <person name="Long T.M."/>
            <person name="Calvey C.H."/>
            <person name="Aerts A.L."/>
            <person name="Barry K.W."/>
            <person name="Choi C."/>
            <person name="Clum A."/>
            <person name="Coughlan A.Y."/>
            <person name="Deshpande S."/>
            <person name="Douglass A.P."/>
            <person name="Hanson S.J."/>
            <person name="Klenk H.-P."/>
            <person name="LaButti K.M."/>
            <person name="Lapidus A."/>
            <person name="Lindquist E.A."/>
            <person name="Lipzen A.M."/>
            <person name="Meier-Kolthoff J.P."/>
            <person name="Ohm R.A."/>
            <person name="Otillar R.P."/>
            <person name="Pangilinan J.L."/>
            <person name="Peng Y."/>
            <person name="Rokas A."/>
            <person name="Rosa C.A."/>
            <person name="Scheuner C."/>
            <person name="Sibirny A.A."/>
            <person name="Slot J.C."/>
            <person name="Stielow J.B."/>
            <person name="Sun H."/>
            <person name="Kurtzman C.P."/>
            <person name="Blackwell M."/>
            <person name="Grigoriev I.V."/>
            <person name="Jeffries T.W."/>
        </authorList>
    </citation>
    <scope>NUCLEOTIDE SEQUENCE [LARGE SCALE GENOMIC DNA]</scope>
    <source>
        <strain evidence="8">ATCC 18201 / CBS 1600 / BCRC 20928 / JCM 3617 / NBRC 0987 / NRRL Y-1542</strain>
    </source>
</reference>
<feature type="compositionally biased region" description="Low complexity" evidence="4">
    <location>
        <begin position="471"/>
        <end position="486"/>
    </location>
</feature>
<feature type="compositionally biased region" description="Low complexity" evidence="4">
    <location>
        <begin position="720"/>
        <end position="732"/>
    </location>
</feature>
<dbReference type="EMBL" id="KV453926">
    <property type="protein sequence ID" value="ODV75616.1"/>
    <property type="molecule type" value="Genomic_DNA"/>
</dbReference>
<dbReference type="OMA" id="FENFIFY"/>
<evidence type="ECO:0000256" key="2">
    <source>
        <dbReference type="ARBA" id="ARBA00023242"/>
    </source>
</evidence>
<dbReference type="Pfam" id="PF00498">
    <property type="entry name" value="FHA"/>
    <property type="match status" value="1"/>
</dbReference>
<feature type="compositionally biased region" description="Polar residues" evidence="4">
    <location>
        <begin position="310"/>
        <end position="335"/>
    </location>
</feature>
<feature type="compositionally biased region" description="Low complexity" evidence="4">
    <location>
        <begin position="764"/>
        <end position="776"/>
    </location>
</feature>
<feature type="compositionally biased region" description="Polar residues" evidence="4">
    <location>
        <begin position="787"/>
        <end position="802"/>
    </location>
</feature>
<dbReference type="GO" id="GO:0043565">
    <property type="term" value="F:sequence-specific DNA binding"/>
    <property type="evidence" value="ECO:0007669"/>
    <property type="project" value="InterPro"/>
</dbReference>
<keyword evidence="1 3" id="KW-0238">DNA-binding</keyword>
<organism evidence="7 8">
    <name type="scientific">Cyberlindnera jadinii (strain ATCC 18201 / CBS 1600 / BCRC 20928 / JCM 3617 / NBRC 0987 / NRRL Y-1542)</name>
    <name type="common">Torula yeast</name>
    <name type="synonym">Candida utilis</name>
    <dbReference type="NCBI Taxonomy" id="983966"/>
    <lineage>
        <taxon>Eukaryota</taxon>
        <taxon>Fungi</taxon>
        <taxon>Dikarya</taxon>
        <taxon>Ascomycota</taxon>
        <taxon>Saccharomycotina</taxon>
        <taxon>Saccharomycetes</taxon>
        <taxon>Phaffomycetales</taxon>
        <taxon>Phaffomycetaceae</taxon>
        <taxon>Cyberlindnera</taxon>
    </lineage>
</organism>
<evidence type="ECO:0008006" key="9">
    <source>
        <dbReference type="Google" id="ProtNLM"/>
    </source>
</evidence>
<feature type="compositionally biased region" description="Polar residues" evidence="4">
    <location>
        <begin position="860"/>
        <end position="875"/>
    </location>
</feature>
<proteinExistence type="predicted"/>
<dbReference type="InterPro" id="IPR008984">
    <property type="entry name" value="SMAD_FHA_dom_sf"/>
</dbReference>
<dbReference type="PANTHER" id="PTHR21712:SF29">
    <property type="entry name" value="PRE-RRNA-PROCESSING PROTEIN FHL1"/>
    <property type="match status" value="1"/>
</dbReference>
<dbReference type="GO" id="GO:0003700">
    <property type="term" value="F:DNA-binding transcription factor activity"/>
    <property type="evidence" value="ECO:0007669"/>
    <property type="project" value="InterPro"/>
</dbReference>
<dbReference type="SUPFAM" id="SSF49879">
    <property type="entry name" value="SMAD/FHA domain"/>
    <property type="match status" value="1"/>
</dbReference>
<keyword evidence="8" id="KW-1185">Reference proteome</keyword>
<feature type="region of interest" description="Disordered" evidence="4">
    <location>
        <begin position="269"/>
        <end position="288"/>
    </location>
</feature>
<keyword evidence="2 3" id="KW-0539">Nucleus</keyword>
<feature type="compositionally biased region" description="Polar residues" evidence="4">
    <location>
        <begin position="487"/>
        <end position="503"/>
    </location>
</feature>
<dbReference type="InterPro" id="IPR036388">
    <property type="entry name" value="WH-like_DNA-bd_sf"/>
</dbReference>
<evidence type="ECO:0000256" key="1">
    <source>
        <dbReference type="ARBA" id="ARBA00023125"/>
    </source>
</evidence>
<evidence type="ECO:0000259" key="5">
    <source>
        <dbReference type="PROSITE" id="PS50006"/>
    </source>
</evidence>
<accession>A0A1E4S7Z4</accession>
<feature type="domain" description="FHA" evidence="5">
    <location>
        <begin position="155"/>
        <end position="212"/>
    </location>
</feature>
<feature type="region of interest" description="Disordered" evidence="4">
    <location>
        <begin position="542"/>
        <end position="580"/>
    </location>
</feature>
<dbReference type="Gene3D" id="2.60.200.20">
    <property type="match status" value="1"/>
</dbReference>
<evidence type="ECO:0000313" key="8">
    <source>
        <dbReference type="Proteomes" id="UP000094389"/>
    </source>
</evidence>
<feature type="DNA-binding region" description="Fork-head" evidence="3">
    <location>
        <begin position="368"/>
        <end position="455"/>
    </location>
</feature>
<dbReference type="CDD" id="cd22701">
    <property type="entry name" value="FHA_FKH1-like"/>
    <property type="match status" value="1"/>
</dbReference>
<feature type="compositionally biased region" description="Polar residues" evidence="4">
    <location>
        <begin position="751"/>
        <end position="763"/>
    </location>
</feature>
<dbReference type="GO" id="GO:0060962">
    <property type="term" value="P:regulation of ribosomal protein gene transcription by RNA polymerase II"/>
    <property type="evidence" value="ECO:0007669"/>
    <property type="project" value="InterPro"/>
</dbReference>
<protein>
    <recommendedName>
        <fullName evidence="9">FHL1 protein</fullName>
    </recommendedName>
</protein>
<feature type="region of interest" description="Disordered" evidence="4">
    <location>
        <begin position="820"/>
        <end position="875"/>
    </location>
</feature>
<dbReference type="PROSITE" id="PS50039">
    <property type="entry name" value="FORK_HEAD_3"/>
    <property type="match status" value="1"/>
</dbReference>
<dbReference type="CDD" id="cd00059">
    <property type="entry name" value="FH_FOX"/>
    <property type="match status" value="1"/>
</dbReference>
<evidence type="ECO:0000259" key="6">
    <source>
        <dbReference type="PROSITE" id="PS50039"/>
    </source>
</evidence>
<dbReference type="PROSITE" id="PS00658">
    <property type="entry name" value="FORK_HEAD_2"/>
    <property type="match status" value="1"/>
</dbReference>
<dbReference type="SUPFAM" id="SSF46785">
    <property type="entry name" value="Winged helix' DNA-binding domain"/>
    <property type="match status" value="1"/>
</dbReference>
<evidence type="ECO:0000313" key="7">
    <source>
        <dbReference type="EMBL" id="ODV75616.1"/>
    </source>
</evidence>